<feature type="region of interest" description="Disordered" evidence="1">
    <location>
        <begin position="63"/>
        <end position="128"/>
    </location>
</feature>
<accession>A0A2R6NDI5</accession>
<dbReference type="EMBL" id="MLYV02001355">
    <property type="protein sequence ID" value="PSR70410.1"/>
    <property type="molecule type" value="Genomic_DNA"/>
</dbReference>
<comment type="caution">
    <text evidence="2">The sequence shown here is derived from an EMBL/GenBank/DDBJ whole genome shotgun (WGS) entry which is preliminary data.</text>
</comment>
<name>A0A2R6NDI5_9APHY</name>
<feature type="region of interest" description="Disordered" evidence="1">
    <location>
        <begin position="174"/>
        <end position="231"/>
    </location>
</feature>
<protein>
    <submittedName>
        <fullName evidence="2">Uncharacterized protein</fullName>
    </submittedName>
</protein>
<feature type="compositionally biased region" description="Polar residues" evidence="1">
    <location>
        <begin position="109"/>
        <end position="128"/>
    </location>
</feature>
<dbReference type="OrthoDB" id="2804351at2759"/>
<proteinExistence type="predicted"/>
<organism evidence="2 3">
    <name type="scientific">Hermanssonia centrifuga</name>
    <dbReference type="NCBI Taxonomy" id="98765"/>
    <lineage>
        <taxon>Eukaryota</taxon>
        <taxon>Fungi</taxon>
        <taxon>Dikarya</taxon>
        <taxon>Basidiomycota</taxon>
        <taxon>Agaricomycotina</taxon>
        <taxon>Agaricomycetes</taxon>
        <taxon>Polyporales</taxon>
        <taxon>Meruliaceae</taxon>
        <taxon>Hermanssonia</taxon>
    </lineage>
</organism>
<keyword evidence="3" id="KW-1185">Reference proteome</keyword>
<sequence>MPASSKRASPVIATRQRFFAVPEVPVLSVRRFILNSKPPSQLLAYIQTLLTMSTPVAIPRASSTDAAHSTSSSPSALYVPIHKRGGSHSRSPSPVPSPVKTRRGKTHKSSPSSASIQNKPTHIPNAHSSIPQLHHIPFVYSFTDLLSLSSIPVTLAPAQLESLHSVIAFCTRASESAGNDKSASSAAARRSRRTGRPRSKSTQLQQKVVSKTADVETRRARHGHASGTWGWHPYTSPTEEWKSQHQHQLEESWRHVPAVTVVA</sequence>
<evidence type="ECO:0000313" key="3">
    <source>
        <dbReference type="Proteomes" id="UP000186601"/>
    </source>
</evidence>
<evidence type="ECO:0000256" key="1">
    <source>
        <dbReference type="SAM" id="MobiDB-lite"/>
    </source>
</evidence>
<dbReference type="AlphaFoldDB" id="A0A2R6NDI5"/>
<feature type="compositionally biased region" description="Low complexity" evidence="1">
    <location>
        <begin position="63"/>
        <end position="76"/>
    </location>
</feature>
<dbReference type="Proteomes" id="UP000186601">
    <property type="component" value="Unassembled WGS sequence"/>
</dbReference>
<gene>
    <name evidence="2" type="ORF">PHLCEN_2v13715</name>
</gene>
<evidence type="ECO:0000313" key="2">
    <source>
        <dbReference type="EMBL" id="PSR70410.1"/>
    </source>
</evidence>
<feature type="compositionally biased region" description="Polar residues" evidence="1">
    <location>
        <begin position="200"/>
        <end position="209"/>
    </location>
</feature>
<reference evidence="2 3" key="1">
    <citation type="submission" date="2018-02" db="EMBL/GenBank/DDBJ databases">
        <title>Genome sequence of the basidiomycete white-rot fungus Phlebia centrifuga.</title>
        <authorList>
            <person name="Granchi Z."/>
            <person name="Peng M."/>
            <person name="de Vries R.P."/>
            <person name="Hilden K."/>
            <person name="Makela M.R."/>
            <person name="Grigoriev I."/>
            <person name="Riley R."/>
        </authorList>
    </citation>
    <scope>NUCLEOTIDE SEQUENCE [LARGE SCALE GENOMIC DNA]</scope>
    <source>
        <strain evidence="2 3">FBCC195</strain>
    </source>
</reference>
<feature type="compositionally biased region" description="Basic residues" evidence="1">
    <location>
        <begin position="189"/>
        <end position="199"/>
    </location>
</feature>